<feature type="compositionally biased region" description="Low complexity" evidence="6">
    <location>
        <begin position="7"/>
        <end position="16"/>
    </location>
</feature>
<feature type="region of interest" description="Disordered" evidence="6">
    <location>
        <begin position="1"/>
        <end position="25"/>
    </location>
</feature>
<reference evidence="8 9" key="1">
    <citation type="submission" date="2018-08" db="EMBL/GenBank/DDBJ databases">
        <title>Cellulomonas rhizosphaerae sp. nov., a novel actinomycete isolated from soil.</title>
        <authorList>
            <person name="Tian Y."/>
        </authorList>
    </citation>
    <scope>NUCLEOTIDE SEQUENCE [LARGE SCALE GENOMIC DNA]</scope>
    <source>
        <strain evidence="8 9">NEAU-TCZ24</strain>
    </source>
</reference>
<comment type="subcellular location">
    <subcellularLocation>
        <location evidence="1">Cell membrane</location>
        <topology evidence="1">Multi-pass membrane protein</topology>
    </subcellularLocation>
</comment>
<dbReference type="PIRSF" id="PIRSF035875">
    <property type="entry name" value="RNase_BN"/>
    <property type="match status" value="1"/>
</dbReference>
<dbReference type="Pfam" id="PF03631">
    <property type="entry name" value="Virul_fac_BrkB"/>
    <property type="match status" value="1"/>
</dbReference>
<dbReference type="RefSeq" id="WP_118767548.1">
    <property type="nucleotide sequence ID" value="NZ_QWKP01000202.1"/>
</dbReference>
<dbReference type="PANTHER" id="PTHR30213:SF1">
    <property type="entry name" value="INNER MEMBRANE PROTEIN YHJD"/>
    <property type="match status" value="1"/>
</dbReference>
<dbReference type="InterPro" id="IPR017039">
    <property type="entry name" value="Virul_fac_BrkB"/>
</dbReference>
<dbReference type="AlphaFoldDB" id="A0A413RKI1"/>
<feature type="transmembrane region" description="Helical" evidence="7">
    <location>
        <begin position="282"/>
        <end position="307"/>
    </location>
</feature>
<dbReference type="PANTHER" id="PTHR30213">
    <property type="entry name" value="INNER MEMBRANE PROTEIN YHJD"/>
    <property type="match status" value="1"/>
</dbReference>
<proteinExistence type="predicted"/>
<organism evidence="8 9">
    <name type="scientific">Cellulomonas rhizosphaerae</name>
    <dbReference type="NCBI Taxonomy" id="2293719"/>
    <lineage>
        <taxon>Bacteria</taxon>
        <taxon>Bacillati</taxon>
        <taxon>Actinomycetota</taxon>
        <taxon>Actinomycetes</taxon>
        <taxon>Micrococcales</taxon>
        <taxon>Cellulomonadaceae</taxon>
        <taxon>Cellulomonas</taxon>
    </lineage>
</organism>
<dbReference type="Proteomes" id="UP000283374">
    <property type="component" value="Unassembled WGS sequence"/>
</dbReference>
<evidence type="ECO:0000256" key="4">
    <source>
        <dbReference type="ARBA" id="ARBA00022989"/>
    </source>
</evidence>
<evidence type="ECO:0000256" key="6">
    <source>
        <dbReference type="SAM" id="MobiDB-lite"/>
    </source>
</evidence>
<keyword evidence="3 7" id="KW-0812">Transmembrane</keyword>
<keyword evidence="5 7" id="KW-0472">Membrane</keyword>
<dbReference type="EMBL" id="QWKP01000202">
    <property type="protein sequence ID" value="RHA39653.1"/>
    <property type="molecule type" value="Genomic_DNA"/>
</dbReference>
<keyword evidence="9" id="KW-1185">Reference proteome</keyword>
<evidence type="ECO:0000256" key="3">
    <source>
        <dbReference type="ARBA" id="ARBA00022692"/>
    </source>
</evidence>
<feature type="transmembrane region" description="Helical" evidence="7">
    <location>
        <begin position="131"/>
        <end position="153"/>
    </location>
</feature>
<feature type="transmembrane region" description="Helical" evidence="7">
    <location>
        <begin position="62"/>
        <end position="85"/>
    </location>
</feature>
<evidence type="ECO:0000256" key="2">
    <source>
        <dbReference type="ARBA" id="ARBA00022475"/>
    </source>
</evidence>
<feature type="transmembrane region" description="Helical" evidence="7">
    <location>
        <begin position="173"/>
        <end position="196"/>
    </location>
</feature>
<name>A0A413RKI1_9CELL</name>
<comment type="caution">
    <text evidence="8">The sequence shown here is derived from an EMBL/GenBank/DDBJ whole genome shotgun (WGS) entry which is preliminary data.</text>
</comment>
<dbReference type="OrthoDB" id="5143175at2"/>
<feature type="transmembrane region" description="Helical" evidence="7">
    <location>
        <begin position="247"/>
        <end position="270"/>
    </location>
</feature>
<protein>
    <submittedName>
        <fullName evidence="8">YihY/virulence factor BrkB family protein</fullName>
    </submittedName>
</protein>
<evidence type="ECO:0000256" key="5">
    <source>
        <dbReference type="ARBA" id="ARBA00023136"/>
    </source>
</evidence>
<gene>
    <name evidence="8" type="ORF">D1825_11410</name>
</gene>
<evidence type="ECO:0000313" key="9">
    <source>
        <dbReference type="Proteomes" id="UP000283374"/>
    </source>
</evidence>
<feature type="transmembrane region" description="Helical" evidence="7">
    <location>
        <begin position="216"/>
        <end position="238"/>
    </location>
</feature>
<evidence type="ECO:0000256" key="1">
    <source>
        <dbReference type="ARBA" id="ARBA00004651"/>
    </source>
</evidence>
<dbReference type="GO" id="GO:0005886">
    <property type="term" value="C:plasma membrane"/>
    <property type="evidence" value="ECO:0007669"/>
    <property type="project" value="UniProtKB-SubCell"/>
</dbReference>
<accession>A0A413RKI1</accession>
<keyword evidence="2" id="KW-1003">Cell membrane</keyword>
<keyword evidence="4 7" id="KW-1133">Transmembrane helix</keyword>
<evidence type="ECO:0000313" key="8">
    <source>
        <dbReference type="EMBL" id="RHA39653.1"/>
    </source>
</evidence>
<evidence type="ECO:0000256" key="7">
    <source>
        <dbReference type="SAM" id="Phobius"/>
    </source>
</evidence>
<sequence>MSEPVGAGRAHAAAPADDSTPPSGTSLVGRAKALLAWWNATRPARANARFGERGGGVLTGGIAYAALFSVFAALTIGYTIFMAVLGNNEKLRQSVLDAINDNLPGLIDTGSNQGMIDPESLKLSGGLTTTGIIAVVVLLLSALSATAALRTGVRAMFAEEGGGNAITGKLRQLGGLAGLAFAVLLAAILTTAVGSAAQWLLSALGWGDASGVTLRIVGILVALVIDAATFVLIVRLLAGENPPRRDLLWGAVIAGVGIGVVRFLGTTVVAGSVGKNPLFTSVAVIVTLLIWVNLISRIVLLASAWVANPQAPAKD</sequence>